<dbReference type="GO" id="GO:0015074">
    <property type="term" value="P:DNA integration"/>
    <property type="evidence" value="ECO:0007669"/>
    <property type="project" value="InterPro"/>
</dbReference>
<reference evidence="2" key="2">
    <citation type="journal article" date="2021" name="PeerJ">
        <title>Extensive microbial diversity within the chicken gut microbiome revealed by metagenomics and culture.</title>
        <authorList>
            <person name="Gilroy R."/>
            <person name="Ravi A."/>
            <person name="Getino M."/>
            <person name="Pursley I."/>
            <person name="Horton D.L."/>
            <person name="Alikhan N.F."/>
            <person name="Baker D."/>
            <person name="Gharbi K."/>
            <person name="Hall N."/>
            <person name="Watson M."/>
            <person name="Adriaenssens E.M."/>
            <person name="Foster-Nyarko E."/>
            <person name="Jarju S."/>
            <person name="Secka A."/>
            <person name="Antonio M."/>
            <person name="Oren A."/>
            <person name="Chaudhuri R.R."/>
            <person name="La Ragione R."/>
            <person name="Hildebrand F."/>
            <person name="Pallen M.J."/>
        </authorList>
    </citation>
    <scope>NUCLEOTIDE SEQUENCE</scope>
    <source>
        <strain evidence="2">ChiHcec3-11533</strain>
    </source>
</reference>
<dbReference type="InterPro" id="IPR012337">
    <property type="entry name" value="RNaseH-like_sf"/>
</dbReference>
<dbReference type="GO" id="GO:0003676">
    <property type="term" value="F:nucleic acid binding"/>
    <property type="evidence" value="ECO:0007669"/>
    <property type="project" value="InterPro"/>
</dbReference>
<accession>A0A9D1IBK6</accession>
<evidence type="ECO:0000259" key="1">
    <source>
        <dbReference type="PROSITE" id="PS50994"/>
    </source>
</evidence>
<dbReference type="PROSITE" id="PS50994">
    <property type="entry name" value="INTEGRASE"/>
    <property type="match status" value="1"/>
</dbReference>
<name>A0A9D1IBK6_9FIRM</name>
<dbReference type="AlphaFoldDB" id="A0A9D1IBK6"/>
<feature type="domain" description="Integrase catalytic" evidence="1">
    <location>
        <begin position="130"/>
        <end position="307"/>
    </location>
</feature>
<dbReference type="InterPro" id="IPR009057">
    <property type="entry name" value="Homeodomain-like_sf"/>
</dbReference>
<dbReference type="Gene3D" id="3.30.420.10">
    <property type="entry name" value="Ribonuclease H-like superfamily/Ribonuclease H"/>
    <property type="match status" value="1"/>
</dbReference>
<evidence type="ECO:0000313" key="3">
    <source>
        <dbReference type="Proteomes" id="UP000824072"/>
    </source>
</evidence>
<dbReference type="Pfam" id="PF00665">
    <property type="entry name" value="rve"/>
    <property type="match status" value="1"/>
</dbReference>
<dbReference type="Proteomes" id="UP000824072">
    <property type="component" value="Unassembled WGS sequence"/>
</dbReference>
<protein>
    <submittedName>
        <fullName evidence="2">Transposase</fullName>
    </submittedName>
</protein>
<dbReference type="PANTHER" id="PTHR35004">
    <property type="entry name" value="TRANSPOSASE RV3428C-RELATED"/>
    <property type="match status" value="1"/>
</dbReference>
<proteinExistence type="predicted"/>
<dbReference type="InterPro" id="IPR036397">
    <property type="entry name" value="RNaseH_sf"/>
</dbReference>
<dbReference type="SUPFAM" id="SSF53098">
    <property type="entry name" value="Ribonuclease H-like"/>
    <property type="match status" value="1"/>
</dbReference>
<sequence length="311" mass="37029">MNSISQDMKFRYSLMKYVEKFGVAKACRKYNKCRSYIYFWKARFDGSIESLAYHSRKPHSHPNQHTEAELTLIRNMRRRNPKLGIVELWARLRNRGYTRCVESLWRVLRREGLAEQEKPKKKYKPKPYEQMQYPGQRVQIDVKVVPRSCIADPLLKLYQYTAIDEYSRYRILGAYAEQSTYSSADFLRRVVTAFQRKGVKVECVQTDNGFEFTNRFSNSKRDIPTLFEDTAKELGIRHKLIRPYTPRHNGKVERSHREDQKRFYACHRFWSLADFGAQLAGLQSRSNSRPMRPLRWRSPRQMLACFTVQNV</sequence>
<dbReference type="PANTHER" id="PTHR35004:SF7">
    <property type="entry name" value="INTEGRASE PROTEIN"/>
    <property type="match status" value="1"/>
</dbReference>
<evidence type="ECO:0000313" key="2">
    <source>
        <dbReference type="EMBL" id="HIU34262.1"/>
    </source>
</evidence>
<dbReference type="EMBL" id="DVMU01000155">
    <property type="protein sequence ID" value="HIU34262.1"/>
    <property type="molecule type" value="Genomic_DNA"/>
</dbReference>
<reference evidence="2" key="1">
    <citation type="submission" date="2020-10" db="EMBL/GenBank/DDBJ databases">
        <authorList>
            <person name="Gilroy R."/>
        </authorList>
    </citation>
    <scope>NUCLEOTIDE SEQUENCE</scope>
    <source>
        <strain evidence="2">ChiHcec3-11533</strain>
    </source>
</reference>
<comment type="caution">
    <text evidence="2">The sequence shown here is derived from an EMBL/GenBank/DDBJ whole genome shotgun (WGS) entry which is preliminary data.</text>
</comment>
<dbReference type="InterPro" id="IPR001584">
    <property type="entry name" value="Integrase_cat-core"/>
</dbReference>
<organism evidence="2 3">
    <name type="scientific">Candidatus Pullichristensenella excrementigallinarum</name>
    <dbReference type="NCBI Taxonomy" id="2840907"/>
    <lineage>
        <taxon>Bacteria</taxon>
        <taxon>Bacillati</taxon>
        <taxon>Bacillota</taxon>
        <taxon>Clostridia</taxon>
        <taxon>Candidatus Pullichristensenella</taxon>
    </lineage>
</organism>
<gene>
    <name evidence="2" type="ORF">IAB02_06840</name>
</gene>
<dbReference type="SUPFAM" id="SSF46689">
    <property type="entry name" value="Homeodomain-like"/>
    <property type="match status" value="1"/>
</dbReference>